<dbReference type="OrthoDB" id="3944128at2759"/>
<proteinExistence type="predicted"/>
<feature type="compositionally biased region" description="Polar residues" evidence="1">
    <location>
        <begin position="374"/>
        <end position="405"/>
    </location>
</feature>
<dbReference type="Proteomes" id="UP000664521">
    <property type="component" value="Unassembled WGS sequence"/>
</dbReference>
<evidence type="ECO:0000256" key="1">
    <source>
        <dbReference type="SAM" id="MobiDB-lite"/>
    </source>
</evidence>
<feature type="signal peptide" evidence="2">
    <location>
        <begin position="1"/>
        <end position="21"/>
    </location>
</feature>
<sequence>MKIDGNGLGLLLVALPASILAQGISTASAPFTAFANGTIPASPSSTAVPLVTSAPSSYNHSLTATANLSTSTEDRCSRCIVYPIYRFPQGPGLVRVSWYSGEIPLTLATVSVVLTQYDNYTVTGTTTIQNDIATLNVSTISEVLSLASGILDVGSGNNDYPGLGGGVILANGTDGTIRGGGSTSIPYPTPYLKIDAFNLYIPTTSQSSRTCEMTPPLDPWWAASTMITLSDHYYSAITPAKFISGNFDVDNIVQFDNSSFSNFLASDTALMKAYPELKTCIYEPVGFGPPAVKMSVSALTASTTATVKGSYAATTQSPQPASSITHSAPASTTTRPVPLSNTVSSPEVSSQASSNIAQQSPITTQESSPDEKPSSQASQQVPAVNQDSTSGGNALGSSPQQSPEATSGYAGGVDTIDLPQQGTPTQTVENQVQGLSSAAPAISFHGSTIQADSSSQYDLPGIGTIRPGGEPVTTNNVVYSLAPSATAIISNGNTIALTPVLGSDESMGQNAVLTFAGSSYSLDSSSNLVIAGQTLRPGSEAITVANTRVSLAPGASIAVIGSSTQSLTGPVRTGAPVITHGGSTYTASSSAFAIDGQKLTPGGQITVSGTPISLGSDASVAVIGSSTQSLQYAKTTTTPLGQDHVLSFDGSTITADSSSAFVIAGGTLTPGGEITVSGTPISLGSGGSVAVVGSRTQQLGLPTPTDQGRLLTFAGSTFTADSSIFTIAGQTLSPGGVITVSGTPISLGPSATIAAIGRSTQILASTKEPELSKAITFGGSTYTVDADSDFVIAGQTLTPGGVITISGTAISLGPSATVAVIGSSTQTLASTAGTETPKVLTFRGSSYTADTNSDFVIAGQTLTPGGVITVSGTAISLGSSATVALVGSSTETLLQGTASAKLITFGASTYTADAASDFIIAGQTLTPGGAITISGTPISLDSSATIALIGTSTQILASEQGTKAITFGGSTYTADAASDFILAGQTLTPGGVITVSGTPISYASSGSDVVVGGTTESVVGYTSSIVNGFGPAETGVGGNGSEPFVGVARAKSTVPRGSMLLGFFGVGWLLAGWV</sequence>
<feature type="region of interest" description="Disordered" evidence="1">
    <location>
        <begin position="312"/>
        <end position="429"/>
    </location>
</feature>
<feature type="compositionally biased region" description="Low complexity" evidence="1">
    <location>
        <begin position="344"/>
        <end position="360"/>
    </location>
</feature>
<organism evidence="3 4">
    <name type="scientific">Heterodermia speciosa</name>
    <dbReference type="NCBI Taxonomy" id="116794"/>
    <lineage>
        <taxon>Eukaryota</taxon>
        <taxon>Fungi</taxon>
        <taxon>Dikarya</taxon>
        <taxon>Ascomycota</taxon>
        <taxon>Pezizomycotina</taxon>
        <taxon>Lecanoromycetes</taxon>
        <taxon>OSLEUM clade</taxon>
        <taxon>Lecanoromycetidae</taxon>
        <taxon>Caliciales</taxon>
        <taxon>Physciaceae</taxon>
        <taxon>Heterodermia</taxon>
    </lineage>
</organism>
<dbReference type="AlphaFoldDB" id="A0A8H3ITA6"/>
<feature type="compositionally biased region" description="Polar residues" evidence="1">
    <location>
        <begin position="312"/>
        <end position="343"/>
    </location>
</feature>
<dbReference type="EMBL" id="CAJPDS010000038">
    <property type="protein sequence ID" value="CAF9925509.1"/>
    <property type="molecule type" value="Genomic_DNA"/>
</dbReference>
<feature type="compositionally biased region" description="Polar residues" evidence="1">
    <location>
        <begin position="418"/>
        <end position="429"/>
    </location>
</feature>
<reference evidence="3" key="1">
    <citation type="submission" date="2021-03" db="EMBL/GenBank/DDBJ databases">
        <authorList>
            <person name="Tagirdzhanova G."/>
        </authorList>
    </citation>
    <scope>NUCLEOTIDE SEQUENCE</scope>
</reference>
<protein>
    <submittedName>
        <fullName evidence="3">Uncharacterized protein</fullName>
    </submittedName>
</protein>
<evidence type="ECO:0000256" key="2">
    <source>
        <dbReference type="SAM" id="SignalP"/>
    </source>
</evidence>
<comment type="caution">
    <text evidence="3">The sequence shown here is derived from an EMBL/GenBank/DDBJ whole genome shotgun (WGS) entry which is preliminary data.</text>
</comment>
<keyword evidence="4" id="KW-1185">Reference proteome</keyword>
<feature type="chain" id="PRO_5034124604" evidence="2">
    <location>
        <begin position="22"/>
        <end position="1074"/>
    </location>
</feature>
<name>A0A8H3ITA6_9LECA</name>
<evidence type="ECO:0000313" key="4">
    <source>
        <dbReference type="Proteomes" id="UP000664521"/>
    </source>
</evidence>
<keyword evidence="2" id="KW-0732">Signal</keyword>
<accession>A0A8H3ITA6</accession>
<evidence type="ECO:0000313" key="3">
    <source>
        <dbReference type="EMBL" id="CAF9925509.1"/>
    </source>
</evidence>
<gene>
    <name evidence="3" type="ORF">HETSPECPRED_005857</name>
</gene>